<sequence>MTRKIILDPDGDVCLRLHDNAANESQSGEHAQPASGTANSKPTLDLIVSSKIMATASPVFQGMFYGKFKEGIEFAACQASSAVYVQELPDDHAKATIALCAIIHFKNEYIAEKPTPTFLVKLANLAKKYLCVQAIYLPCRLWLKHQLEVWTVRTEDHGTKRQITHATKSLCQCLYVAYILDIPEEYATIFNVLVLNDMGTSEYHGSLTEYLGKVEFRHDIRDRLAMQRAQCLAGIYDKMMNTDMMEFHCGPNMEESRATSLGRFINVLVTMKIWPNKRTFEGVSIGEIIQKVATISDKIEGAHCGTDPRESYCECQDHKVFSWAGQLVEECFSLKAELTGRSGVYYSQYGCLDCLKASSGQKRGLDGNIKQVCRVKHNHR</sequence>
<evidence type="ECO:0000313" key="2">
    <source>
        <dbReference type="Proteomes" id="UP000275385"/>
    </source>
</evidence>
<dbReference type="Proteomes" id="UP000275385">
    <property type="component" value="Unassembled WGS sequence"/>
</dbReference>
<evidence type="ECO:0000313" key="1">
    <source>
        <dbReference type="EMBL" id="RKU43137.1"/>
    </source>
</evidence>
<protein>
    <recommendedName>
        <fullName evidence="3">BTB domain-containing protein</fullName>
    </recommendedName>
</protein>
<organism evidence="1 2">
    <name type="scientific">Coniochaeta pulveracea</name>
    <dbReference type="NCBI Taxonomy" id="177199"/>
    <lineage>
        <taxon>Eukaryota</taxon>
        <taxon>Fungi</taxon>
        <taxon>Dikarya</taxon>
        <taxon>Ascomycota</taxon>
        <taxon>Pezizomycotina</taxon>
        <taxon>Sordariomycetes</taxon>
        <taxon>Sordariomycetidae</taxon>
        <taxon>Coniochaetales</taxon>
        <taxon>Coniochaetaceae</taxon>
        <taxon>Coniochaeta</taxon>
    </lineage>
</organism>
<dbReference type="STRING" id="177199.A0A420Y5L8"/>
<dbReference type="EMBL" id="QVQW01000046">
    <property type="protein sequence ID" value="RKU43137.1"/>
    <property type="molecule type" value="Genomic_DNA"/>
</dbReference>
<reference evidence="1 2" key="1">
    <citation type="submission" date="2018-08" db="EMBL/GenBank/DDBJ databases">
        <title>Draft genome of the lignicolous fungus Coniochaeta pulveracea.</title>
        <authorList>
            <person name="Borstlap C.J."/>
            <person name="De Witt R.N."/>
            <person name="Botha A."/>
            <person name="Volschenk H."/>
        </authorList>
    </citation>
    <scope>NUCLEOTIDE SEQUENCE [LARGE SCALE GENOMIC DNA]</scope>
    <source>
        <strain evidence="1 2">CAB683</strain>
    </source>
</reference>
<evidence type="ECO:0008006" key="3">
    <source>
        <dbReference type="Google" id="ProtNLM"/>
    </source>
</evidence>
<gene>
    <name evidence="1" type="ORF">DL546_000362</name>
</gene>
<name>A0A420Y5L8_9PEZI</name>
<keyword evidence="2" id="KW-1185">Reference proteome</keyword>
<proteinExistence type="predicted"/>
<dbReference type="OrthoDB" id="5275938at2759"/>
<dbReference type="AlphaFoldDB" id="A0A420Y5L8"/>
<accession>A0A420Y5L8</accession>
<comment type="caution">
    <text evidence="1">The sequence shown here is derived from an EMBL/GenBank/DDBJ whole genome shotgun (WGS) entry which is preliminary data.</text>
</comment>